<dbReference type="OrthoDB" id="10670469at2759"/>
<dbReference type="Proteomes" id="UP000323000">
    <property type="component" value="Chromosome 7"/>
</dbReference>
<dbReference type="EMBL" id="VAHF01000007">
    <property type="protein sequence ID" value="TXG58129.1"/>
    <property type="molecule type" value="Genomic_DNA"/>
</dbReference>
<dbReference type="AlphaFoldDB" id="A0A5C7HMT2"/>
<protein>
    <recommendedName>
        <fullName evidence="3">DUF4283 domain-containing protein</fullName>
    </recommendedName>
</protein>
<sequence length="363" mass="40129">MDSKDIASLFASLSISSRDSPIQLLDDRLMIPLLCMTKEIGRFLGGMIGEVLEVDGGASRDCVGKFMRIPVVNGKANFPFGLWLRASGSSSNFSYQFHKGLTFSSVKERANRREDRGNEDVLPVPMFGIREDGVMGDEGFSMIDSIGILKQSRVTSDLMDSREKEVIPNDFVLKPAICVSQKQNEEIDVLMGNGTEREVINAKEVVVVETCSPSKLGEGDKVCVLTSSVQEVSSGLDPKAQENGDRYKTEFLVPNNSFRLKEFPVEEGPMSKNLSSTQLEAILDSCHDPGLKPSRVRDGKNGGKRIKFPSVGQFGSVEKTLEVQLGKRKLEENGNEIMLGNKPTRKQGNFWEIALRKMLRGVR</sequence>
<name>A0A5C7HMT2_9ROSI</name>
<evidence type="ECO:0000313" key="1">
    <source>
        <dbReference type="EMBL" id="TXG58129.1"/>
    </source>
</evidence>
<gene>
    <name evidence="1" type="ORF">EZV62_015958</name>
</gene>
<proteinExistence type="predicted"/>
<keyword evidence="2" id="KW-1185">Reference proteome</keyword>
<reference evidence="2" key="1">
    <citation type="journal article" date="2019" name="Gigascience">
        <title>De novo genome assembly of the endangered Acer yangbiense, a plant species with extremely small populations endemic to Yunnan Province, China.</title>
        <authorList>
            <person name="Yang J."/>
            <person name="Wariss H.M."/>
            <person name="Tao L."/>
            <person name="Zhang R."/>
            <person name="Yun Q."/>
            <person name="Hollingsworth P."/>
            <person name="Dao Z."/>
            <person name="Luo G."/>
            <person name="Guo H."/>
            <person name="Ma Y."/>
            <person name="Sun W."/>
        </authorList>
    </citation>
    <scope>NUCLEOTIDE SEQUENCE [LARGE SCALE GENOMIC DNA]</scope>
    <source>
        <strain evidence="2">cv. Malutang</strain>
    </source>
</reference>
<evidence type="ECO:0000313" key="2">
    <source>
        <dbReference type="Proteomes" id="UP000323000"/>
    </source>
</evidence>
<comment type="caution">
    <text evidence="1">The sequence shown here is derived from an EMBL/GenBank/DDBJ whole genome shotgun (WGS) entry which is preliminary data.</text>
</comment>
<evidence type="ECO:0008006" key="3">
    <source>
        <dbReference type="Google" id="ProtNLM"/>
    </source>
</evidence>
<accession>A0A5C7HMT2</accession>
<organism evidence="1 2">
    <name type="scientific">Acer yangbiense</name>
    <dbReference type="NCBI Taxonomy" id="1000413"/>
    <lineage>
        <taxon>Eukaryota</taxon>
        <taxon>Viridiplantae</taxon>
        <taxon>Streptophyta</taxon>
        <taxon>Embryophyta</taxon>
        <taxon>Tracheophyta</taxon>
        <taxon>Spermatophyta</taxon>
        <taxon>Magnoliopsida</taxon>
        <taxon>eudicotyledons</taxon>
        <taxon>Gunneridae</taxon>
        <taxon>Pentapetalae</taxon>
        <taxon>rosids</taxon>
        <taxon>malvids</taxon>
        <taxon>Sapindales</taxon>
        <taxon>Sapindaceae</taxon>
        <taxon>Hippocastanoideae</taxon>
        <taxon>Acereae</taxon>
        <taxon>Acer</taxon>
    </lineage>
</organism>